<accession>A0A975G014</accession>
<feature type="transmembrane region" description="Helical" evidence="1">
    <location>
        <begin position="201"/>
        <end position="223"/>
    </location>
</feature>
<sequence length="458" mass="52036">MNTLRQTAPKLLGRIHAFDKYDPDTHGPISPNSEIIVFWVTFSIWFVVLTEKIALPPFNIELCLFEGVACVAMLFWRKLLFIEKKRAIGYFIFAAVLVSEQLFTYFREPISIPAILAAMVYYSVFMFIAPMERPAIFKIMCSFVNVTLFIGFMVYVDWAFNLAHHPIPNFDKILPESFQFLHYVYIQPTHWGSPYTKPNGFFMLEASHTSQFMAMGIVVEFYTRQNLLRLGFLGSALLLTFAGTGFLLLALVIPLMLWRTKISTLLVAVLIVPLILGAALAKGALNDYTRRSSEFTQVGQSGNQRFVWPYQLAWKQLTSTSDFHDSFLGVGASNAADDARLPLVIKGKPNGSPSWGTPTKLIVEYGLFVAVVWSIFFIMILFSSNVPIGILFMLYIQYEFVNGGLLVPFEIFFAYFLGGIYMKPIPNWDLGFGRYGRGRRDWRQYNRSIEAAPIQSGS</sequence>
<feature type="transmembrane region" description="Helical" evidence="1">
    <location>
        <begin position="136"/>
        <end position="156"/>
    </location>
</feature>
<feature type="transmembrane region" description="Helical" evidence="1">
    <location>
        <begin position="88"/>
        <end position="106"/>
    </location>
</feature>
<proteinExistence type="predicted"/>
<reference evidence="2" key="1">
    <citation type="submission" date="2021-04" db="EMBL/GenBank/DDBJ databases">
        <title>The complete genome sequence of Caulobacter sp. S6.</title>
        <authorList>
            <person name="Tang Y."/>
            <person name="Ouyang W."/>
            <person name="Liu Q."/>
            <person name="Huang B."/>
            <person name="Guo Z."/>
            <person name="Lei P."/>
        </authorList>
    </citation>
    <scope>NUCLEOTIDE SEQUENCE</scope>
    <source>
        <strain evidence="2">S6</strain>
    </source>
</reference>
<dbReference type="EMBL" id="CP073078">
    <property type="protein sequence ID" value="QUD88057.1"/>
    <property type="molecule type" value="Genomic_DNA"/>
</dbReference>
<evidence type="ECO:0000313" key="3">
    <source>
        <dbReference type="Proteomes" id="UP000676409"/>
    </source>
</evidence>
<keyword evidence="1" id="KW-1133">Transmembrane helix</keyword>
<keyword evidence="1" id="KW-0472">Membrane</keyword>
<keyword evidence="1" id="KW-0812">Transmembrane</keyword>
<name>A0A975G014_9CAUL</name>
<feature type="transmembrane region" description="Helical" evidence="1">
    <location>
        <begin position="35"/>
        <end position="53"/>
    </location>
</feature>
<feature type="transmembrane region" description="Helical" evidence="1">
    <location>
        <begin position="400"/>
        <end position="422"/>
    </location>
</feature>
<feature type="transmembrane region" description="Helical" evidence="1">
    <location>
        <begin position="262"/>
        <end position="281"/>
    </location>
</feature>
<feature type="transmembrane region" description="Helical" evidence="1">
    <location>
        <begin position="112"/>
        <end position="129"/>
    </location>
</feature>
<keyword evidence="3" id="KW-1185">Reference proteome</keyword>
<feature type="transmembrane region" description="Helical" evidence="1">
    <location>
        <begin position="230"/>
        <end position="256"/>
    </location>
</feature>
<evidence type="ECO:0000256" key="1">
    <source>
        <dbReference type="SAM" id="Phobius"/>
    </source>
</evidence>
<dbReference type="RefSeq" id="WP_211938108.1">
    <property type="nucleotide sequence ID" value="NZ_CP073078.1"/>
</dbReference>
<organism evidence="2 3">
    <name type="scientific">Phenylobacterium montanum</name>
    <dbReference type="NCBI Taxonomy" id="2823693"/>
    <lineage>
        <taxon>Bacteria</taxon>
        <taxon>Pseudomonadati</taxon>
        <taxon>Pseudomonadota</taxon>
        <taxon>Alphaproteobacteria</taxon>
        <taxon>Caulobacterales</taxon>
        <taxon>Caulobacteraceae</taxon>
        <taxon>Phenylobacterium</taxon>
    </lineage>
</organism>
<evidence type="ECO:0000313" key="2">
    <source>
        <dbReference type="EMBL" id="QUD88057.1"/>
    </source>
</evidence>
<dbReference type="KEGG" id="caul:KCG34_24000"/>
<feature type="transmembrane region" description="Helical" evidence="1">
    <location>
        <begin position="367"/>
        <end position="394"/>
    </location>
</feature>
<feature type="transmembrane region" description="Helical" evidence="1">
    <location>
        <begin position="59"/>
        <end position="76"/>
    </location>
</feature>
<dbReference type="Proteomes" id="UP000676409">
    <property type="component" value="Chromosome"/>
</dbReference>
<gene>
    <name evidence="2" type="ORF">KCG34_24000</name>
</gene>
<protein>
    <submittedName>
        <fullName evidence="2">Phage holin family protein</fullName>
    </submittedName>
</protein>
<dbReference type="AlphaFoldDB" id="A0A975G014"/>